<protein>
    <submittedName>
        <fullName evidence="2">CoA transferase</fullName>
    </submittedName>
</protein>
<dbReference type="Proteomes" id="UP000602004">
    <property type="component" value="Unassembled WGS sequence"/>
</dbReference>
<reference evidence="3" key="1">
    <citation type="journal article" date="2019" name="Int. J. Syst. Evol. Microbiol.">
        <title>The Global Catalogue of Microorganisms (GCM) 10K type strain sequencing project: providing services to taxonomists for standard genome sequencing and annotation.</title>
        <authorList>
            <consortium name="The Broad Institute Genomics Platform"/>
            <consortium name="The Broad Institute Genome Sequencing Center for Infectious Disease"/>
            <person name="Wu L."/>
            <person name="Ma J."/>
        </authorList>
    </citation>
    <scope>NUCLEOTIDE SEQUENCE [LARGE SCALE GENOMIC DNA]</scope>
    <source>
        <strain evidence="3">CGMCC 1.15103</strain>
    </source>
</reference>
<dbReference type="Gene3D" id="3.30.1540.10">
    <property type="entry name" value="formyl-coa transferase, domain 3"/>
    <property type="match status" value="1"/>
</dbReference>
<dbReference type="SUPFAM" id="SSF89796">
    <property type="entry name" value="CoA-transferase family III (CaiB/BaiF)"/>
    <property type="match status" value="1"/>
</dbReference>
<evidence type="ECO:0000256" key="1">
    <source>
        <dbReference type="ARBA" id="ARBA00022679"/>
    </source>
</evidence>
<dbReference type="GO" id="GO:0016740">
    <property type="term" value="F:transferase activity"/>
    <property type="evidence" value="ECO:0007669"/>
    <property type="project" value="UniProtKB-KW"/>
</dbReference>
<name>A0ABQ1LQV2_9BURK</name>
<dbReference type="InterPro" id="IPR050483">
    <property type="entry name" value="CoA-transferase_III_domain"/>
</dbReference>
<organism evidence="2 3">
    <name type="scientific">Paraburkholderia caffeinilytica</name>
    <dbReference type="NCBI Taxonomy" id="1761016"/>
    <lineage>
        <taxon>Bacteria</taxon>
        <taxon>Pseudomonadati</taxon>
        <taxon>Pseudomonadota</taxon>
        <taxon>Betaproteobacteria</taxon>
        <taxon>Burkholderiales</taxon>
        <taxon>Burkholderiaceae</taxon>
        <taxon>Paraburkholderia</taxon>
    </lineage>
</organism>
<keyword evidence="3" id="KW-1185">Reference proteome</keyword>
<evidence type="ECO:0000313" key="3">
    <source>
        <dbReference type="Proteomes" id="UP000602004"/>
    </source>
</evidence>
<evidence type="ECO:0000313" key="2">
    <source>
        <dbReference type="EMBL" id="GGC26815.1"/>
    </source>
</evidence>
<sequence length="369" mass="40365">MLGDLGADVIKIEDTNGGDPFRGWSVESDGYGAPFVAFNRNKRSLTLDLRAPESRDILFSLIDGADVLIENFRPGGAAKLGIDYDMLKSRNPKLVYCAITGVGTTGCYAGRACYDAVGQGLSGLLSLLIDREDPQPVGPTFSDTLTGLFAAYGVLAALNARATTHLGQRVNTSLLQATMRFMHEAYAVFFKTGHVPNAYSRPQASQVYAFVCRDGLPLVVHLSSPDKFWQGFVAALDRTDLAADARYKTHGARRQHWKTIHAELKPLLAAQDRAYWLERFAAADVPAAPIHQVNEALDDPQVWETGMRIFADHPKHGRVDMVGYPVTLSDTPSPQVIAPPVLGEHTDTILAELGYDAESVRRFHERGIV</sequence>
<dbReference type="EMBL" id="BMHL01000002">
    <property type="protein sequence ID" value="GGC26815.1"/>
    <property type="molecule type" value="Genomic_DNA"/>
</dbReference>
<dbReference type="PANTHER" id="PTHR48207:SF3">
    <property type="entry name" value="SUCCINATE--HYDROXYMETHYLGLUTARATE COA-TRANSFERASE"/>
    <property type="match status" value="1"/>
</dbReference>
<dbReference type="InterPro" id="IPR023606">
    <property type="entry name" value="CoA-Trfase_III_dom_1_sf"/>
</dbReference>
<keyword evidence="1 2" id="KW-0808">Transferase</keyword>
<dbReference type="Gene3D" id="3.40.50.10540">
    <property type="entry name" value="Crotonobetainyl-coa:carnitine coa-transferase, domain 1"/>
    <property type="match status" value="1"/>
</dbReference>
<accession>A0ABQ1LQV2</accession>
<proteinExistence type="predicted"/>
<dbReference type="InterPro" id="IPR044855">
    <property type="entry name" value="CoA-Trfase_III_dom3_sf"/>
</dbReference>
<dbReference type="Pfam" id="PF02515">
    <property type="entry name" value="CoA_transf_3"/>
    <property type="match status" value="1"/>
</dbReference>
<gene>
    <name evidence="2" type="ORF">GCM10011400_11500</name>
</gene>
<comment type="caution">
    <text evidence="2">The sequence shown here is derived from an EMBL/GenBank/DDBJ whole genome shotgun (WGS) entry which is preliminary data.</text>
</comment>
<dbReference type="InterPro" id="IPR003673">
    <property type="entry name" value="CoA-Trfase_fam_III"/>
</dbReference>
<dbReference type="PANTHER" id="PTHR48207">
    <property type="entry name" value="SUCCINATE--HYDROXYMETHYLGLUTARATE COA-TRANSFERASE"/>
    <property type="match status" value="1"/>
</dbReference>